<dbReference type="PROSITE" id="PS50111">
    <property type="entry name" value="CHEMOTAXIS_TRANSDUC_2"/>
    <property type="match status" value="1"/>
</dbReference>
<organism evidence="13 14">
    <name type="scientific">Yanghanlia caeni</name>
    <dbReference type="NCBI Taxonomy" id="3064283"/>
    <lineage>
        <taxon>Bacteria</taxon>
        <taxon>Pseudomonadati</taxon>
        <taxon>Pseudomonadota</taxon>
        <taxon>Betaproteobacteria</taxon>
        <taxon>Burkholderiales</taxon>
        <taxon>Alcaligenaceae</taxon>
        <taxon>Yanghanlia</taxon>
    </lineage>
</organism>
<reference evidence="13 14" key="1">
    <citation type="submission" date="2023-08" db="EMBL/GenBank/DDBJ databases">
        <title>Alcaligenaceae gen. nov., a novel taxon isolated from the sludge of Yixing Pesticide Factory.</title>
        <authorList>
            <person name="Ruan L."/>
        </authorList>
    </citation>
    <scope>NUCLEOTIDE SEQUENCE [LARGE SCALE GENOMIC DNA]</scope>
    <source>
        <strain evidence="13 14">LG-2</strain>
    </source>
</reference>
<dbReference type="SMART" id="SM00283">
    <property type="entry name" value="MA"/>
    <property type="match status" value="1"/>
</dbReference>
<gene>
    <name evidence="13" type="ORF">Q8947_01675</name>
</gene>
<feature type="transmembrane region" description="Helical" evidence="10">
    <location>
        <begin position="236"/>
        <end position="256"/>
    </location>
</feature>
<dbReference type="PANTHER" id="PTHR43531:SF14">
    <property type="entry name" value="METHYL-ACCEPTING CHEMOTAXIS PROTEIN I-RELATED"/>
    <property type="match status" value="1"/>
</dbReference>
<dbReference type="EMBL" id="JAUZQE010000003">
    <property type="protein sequence ID" value="MDR4124691.1"/>
    <property type="molecule type" value="Genomic_DNA"/>
</dbReference>
<evidence type="ECO:0000256" key="5">
    <source>
        <dbReference type="ARBA" id="ARBA00022989"/>
    </source>
</evidence>
<dbReference type="InterPro" id="IPR004089">
    <property type="entry name" value="MCPsignal_dom"/>
</dbReference>
<comment type="subcellular location">
    <subcellularLocation>
        <location evidence="1">Cell membrane</location>
        <topology evidence="1">Multi-pass membrane protein</topology>
    </subcellularLocation>
</comment>
<dbReference type="InterPro" id="IPR033480">
    <property type="entry name" value="sCache_2"/>
</dbReference>
<dbReference type="CDD" id="cd11386">
    <property type="entry name" value="MCP_signal"/>
    <property type="match status" value="1"/>
</dbReference>
<dbReference type="Gene3D" id="1.10.287.950">
    <property type="entry name" value="Methyl-accepting chemotaxis protein"/>
    <property type="match status" value="1"/>
</dbReference>
<comment type="caution">
    <text evidence="13">The sequence shown here is derived from an EMBL/GenBank/DDBJ whole genome shotgun (WGS) entry which is preliminary data.</text>
</comment>
<keyword evidence="6 10" id="KW-0472">Membrane</keyword>
<evidence type="ECO:0000256" key="1">
    <source>
        <dbReference type="ARBA" id="ARBA00004651"/>
    </source>
</evidence>
<evidence type="ECO:0000256" key="2">
    <source>
        <dbReference type="ARBA" id="ARBA00022475"/>
    </source>
</evidence>
<evidence type="ECO:0000313" key="14">
    <source>
        <dbReference type="Proteomes" id="UP001232156"/>
    </source>
</evidence>
<evidence type="ECO:0000256" key="7">
    <source>
        <dbReference type="ARBA" id="ARBA00029447"/>
    </source>
</evidence>
<dbReference type="Gene3D" id="3.30.450.20">
    <property type="entry name" value="PAS domain"/>
    <property type="match status" value="1"/>
</dbReference>
<comment type="similarity">
    <text evidence="7">Belongs to the methyl-accepting chemotaxis (MCP) protein family.</text>
</comment>
<evidence type="ECO:0000259" key="11">
    <source>
        <dbReference type="PROSITE" id="PS50111"/>
    </source>
</evidence>
<dbReference type="PANTHER" id="PTHR43531">
    <property type="entry name" value="PROTEIN ICFG"/>
    <property type="match status" value="1"/>
</dbReference>
<accession>A0ABU1D2R5</accession>
<evidence type="ECO:0000256" key="8">
    <source>
        <dbReference type="PROSITE-ProRule" id="PRU00284"/>
    </source>
</evidence>
<protein>
    <submittedName>
        <fullName evidence="13">Methyl-accepting chemotaxis protein</fullName>
    </submittedName>
</protein>
<keyword evidence="2" id="KW-1003">Cell membrane</keyword>
<keyword evidence="14" id="KW-1185">Reference proteome</keyword>
<feature type="transmembrane region" description="Helical" evidence="10">
    <location>
        <begin position="53"/>
        <end position="74"/>
    </location>
</feature>
<evidence type="ECO:0000259" key="12">
    <source>
        <dbReference type="PROSITE" id="PS50885"/>
    </source>
</evidence>
<name>A0ABU1D2R5_9BURK</name>
<evidence type="ECO:0000256" key="10">
    <source>
        <dbReference type="SAM" id="Phobius"/>
    </source>
</evidence>
<keyword evidence="5 10" id="KW-1133">Transmembrane helix</keyword>
<keyword evidence="4 10" id="KW-0812">Transmembrane</keyword>
<feature type="domain" description="Methyl-accepting transducer" evidence="11">
    <location>
        <begin position="314"/>
        <end position="543"/>
    </location>
</feature>
<dbReference type="Pfam" id="PF17200">
    <property type="entry name" value="sCache_2"/>
    <property type="match status" value="1"/>
</dbReference>
<evidence type="ECO:0000256" key="3">
    <source>
        <dbReference type="ARBA" id="ARBA00022481"/>
    </source>
</evidence>
<evidence type="ECO:0000256" key="4">
    <source>
        <dbReference type="ARBA" id="ARBA00022692"/>
    </source>
</evidence>
<dbReference type="InterPro" id="IPR051310">
    <property type="entry name" value="MCP_chemotaxis"/>
</dbReference>
<dbReference type="RefSeq" id="WP_347286296.1">
    <property type="nucleotide sequence ID" value="NZ_JAUZQE010000003.1"/>
</dbReference>
<sequence>MDNSTPLTPALTGPSAKQATQQTTTVTDVRVQDEAFGRGFFGPGIRLFSRAGFLAKAVVMAVVLAIPTLGLLFWQIATRYDDAWDARMKATVGHVEIATAVLEHFYDLERSGTLSREEAQAQAARAIGRLTYEDSGYFWIHDRGLKMVMHPKSPDLNGRDLSSTRDTDGKAFFQEMVEVSDRQGGGFVEYKWQNPGEPAATPKISYVHMFKPWGWVVGSGIYVADIVQAARTQVFINAGVVLVLLLVASYLFISFYRLMSHGLSGLQFHLRAIRNGDLTTTIRPFGKDEFAQSLEDLARMQHSLRGIVAAVRNSTDEIVHSIKEIGAAAHDLASRTEQTASNLTQSASAIEQINATAGHTATNTTEGSQLAQQNAAAAQHSVEVMGEMVNTMEAIRQTSSRISDIVSTIDGIAFQTNILALNAAVEAARSGEAGRGFAVVAGEVRALAQRSAQASREISELIEASVSQVEAGTQIVHKTEEAIENVLSSSERVNVILREIATGAQEQSVGINEVGQALSVLDTMTQQNAAMVEETAVTAEAMNDQAQRLSAEVARFQLPAAMLTLR</sequence>
<proteinExistence type="inferred from homology"/>
<evidence type="ECO:0000256" key="9">
    <source>
        <dbReference type="SAM" id="MobiDB-lite"/>
    </source>
</evidence>
<dbReference type="SMART" id="SM01049">
    <property type="entry name" value="Cache_2"/>
    <property type="match status" value="1"/>
</dbReference>
<dbReference type="PROSITE" id="PS50885">
    <property type="entry name" value="HAMP"/>
    <property type="match status" value="1"/>
</dbReference>
<keyword evidence="8" id="KW-0807">Transducer</keyword>
<keyword evidence="3" id="KW-0488">Methylation</keyword>
<dbReference type="SUPFAM" id="SSF58104">
    <property type="entry name" value="Methyl-accepting chemotaxis protein (MCP) signaling domain"/>
    <property type="match status" value="1"/>
</dbReference>
<feature type="domain" description="HAMP" evidence="12">
    <location>
        <begin position="257"/>
        <end position="309"/>
    </location>
</feature>
<feature type="region of interest" description="Disordered" evidence="9">
    <location>
        <begin position="1"/>
        <end position="24"/>
    </location>
</feature>
<dbReference type="InterPro" id="IPR003660">
    <property type="entry name" value="HAMP_dom"/>
</dbReference>
<dbReference type="Pfam" id="PF00015">
    <property type="entry name" value="MCPsignal"/>
    <property type="match status" value="1"/>
</dbReference>
<dbReference type="Proteomes" id="UP001232156">
    <property type="component" value="Unassembled WGS sequence"/>
</dbReference>
<evidence type="ECO:0000313" key="13">
    <source>
        <dbReference type="EMBL" id="MDR4124691.1"/>
    </source>
</evidence>
<evidence type="ECO:0000256" key="6">
    <source>
        <dbReference type="ARBA" id="ARBA00023136"/>
    </source>
</evidence>